<evidence type="ECO:0000256" key="1">
    <source>
        <dbReference type="SAM" id="Phobius"/>
    </source>
</evidence>
<keyword evidence="1" id="KW-0472">Membrane</keyword>
<feature type="transmembrane region" description="Helical" evidence="1">
    <location>
        <begin position="168"/>
        <end position="191"/>
    </location>
</feature>
<feature type="transmembrane region" description="Helical" evidence="1">
    <location>
        <begin position="126"/>
        <end position="148"/>
    </location>
</feature>
<accession>A0A2A9NP60</accession>
<dbReference type="OrthoDB" id="3038990at2759"/>
<dbReference type="EMBL" id="KZ302011">
    <property type="protein sequence ID" value="PFH50121.1"/>
    <property type="molecule type" value="Genomic_DNA"/>
</dbReference>
<protein>
    <submittedName>
        <fullName evidence="2">Uncharacterized protein</fullName>
    </submittedName>
</protein>
<reference evidence="2 3" key="1">
    <citation type="submission" date="2014-02" db="EMBL/GenBank/DDBJ databases">
        <title>Transposable element dynamics among asymbiotic and ectomycorrhizal Amanita fungi.</title>
        <authorList>
            <consortium name="DOE Joint Genome Institute"/>
            <person name="Hess J."/>
            <person name="Skrede I."/>
            <person name="Wolfe B."/>
            <person name="LaButti K."/>
            <person name="Ohm R.A."/>
            <person name="Grigoriev I.V."/>
            <person name="Pringle A."/>
        </authorList>
    </citation>
    <scope>NUCLEOTIDE SEQUENCE [LARGE SCALE GENOMIC DNA]</scope>
    <source>
        <strain evidence="2 3">SKay4041</strain>
    </source>
</reference>
<evidence type="ECO:0000313" key="2">
    <source>
        <dbReference type="EMBL" id="PFH50121.1"/>
    </source>
</evidence>
<proteinExistence type="predicted"/>
<dbReference type="Proteomes" id="UP000242287">
    <property type="component" value="Unassembled WGS sequence"/>
</dbReference>
<keyword evidence="3" id="KW-1185">Reference proteome</keyword>
<feature type="transmembrane region" description="Helical" evidence="1">
    <location>
        <begin position="96"/>
        <end position="114"/>
    </location>
</feature>
<dbReference type="STRING" id="703135.A0A2A9NP60"/>
<organism evidence="2 3">
    <name type="scientific">Amanita thiersii Skay4041</name>
    <dbReference type="NCBI Taxonomy" id="703135"/>
    <lineage>
        <taxon>Eukaryota</taxon>
        <taxon>Fungi</taxon>
        <taxon>Dikarya</taxon>
        <taxon>Basidiomycota</taxon>
        <taxon>Agaricomycotina</taxon>
        <taxon>Agaricomycetes</taxon>
        <taxon>Agaricomycetidae</taxon>
        <taxon>Agaricales</taxon>
        <taxon>Pluteineae</taxon>
        <taxon>Amanitaceae</taxon>
        <taxon>Amanita</taxon>
    </lineage>
</organism>
<name>A0A2A9NP60_9AGAR</name>
<gene>
    <name evidence="2" type="ORF">AMATHDRAFT_145912</name>
</gene>
<keyword evidence="1" id="KW-1133">Transmembrane helix</keyword>
<feature type="transmembrane region" description="Helical" evidence="1">
    <location>
        <begin position="63"/>
        <end position="84"/>
    </location>
</feature>
<sequence length="358" mass="39465">MASPPLPNPNTPLAFLPPDLADQYEISRHIYTATIGAFIWDILTHLPEDYRLLFKYRVRLPTVAYFFSRILSLAYVTTSTVFQISKVGDCQKLQVALGWCFCLAVSSTSFLFFLRVRAIFERNQFVIACFFILWLAVFGGTMTVPFAINGGHIGPTKYCINTGVKPFSSAGIIVSSVNDALVLLAISWRIVTAVSIDDSFTGLIRSFFGKGQLPALSKAVLQSGQQYYAITVSLNILSLVMILVPSVPPVYHAMFTIPNVALMNSMACRVYRNIRFGTMLADPSVIFRTTMNNSATLPVAFPPSRRSDRSNTNGYYGSNGIGITKTVEHARDQNVPMDVILPASKEPASVRSVDNSDI</sequence>
<dbReference type="AlphaFoldDB" id="A0A2A9NP60"/>
<keyword evidence="1" id="KW-0812">Transmembrane</keyword>
<evidence type="ECO:0000313" key="3">
    <source>
        <dbReference type="Proteomes" id="UP000242287"/>
    </source>
</evidence>